<comment type="caution">
    <text evidence="5">The sequence shown here is derived from an EMBL/GenBank/DDBJ whole genome shotgun (WGS) entry which is preliminary data.</text>
</comment>
<feature type="domain" description="AAA+ ATPase" evidence="4">
    <location>
        <begin position="145"/>
        <end position="358"/>
    </location>
</feature>
<gene>
    <name evidence="5" type="ORF">A3K06_02690</name>
</gene>
<dbReference type="InterPro" id="IPR027417">
    <property type="entry name" value="P-loop_NTPase"/>
</dbReference>
<dbReference type="GO" id="GO:0016887">
    <property type="term" value="F:ATP hydrolysis activity"/>
    <property type="evidence" value="ECO:0007669"/>
    <property type="project" value="TreeGrafter"/>
</dbReference>
<keyword evidence="2" id="KW-0547">Nucleotide-binding</keyword>
<dbReference type="PANTHER" id="PTHR30258">
    <property type="entry name" value="TYPE II SECRETION SYSTEM PROTEIN GSPE-RELATED"/>
    <property type="match status" value="1"/>
</dbReference>
<dbReference type="GO" id="GO:0005524">
    <property type="term" value="F:ATP binding"/>
    <property type="evidence" value="ECO:0007669"/>
    <property type="project" value="UniProtKB-KW"/>
</dbReference>
<dbReference type="SUPFAM" id="SSF52540">
    <property type="entry name" value="P-loop containing nucleoside triphosphate hydrolases"/>
    <property type="match status" value="1"/>
</dbReference>
<dbReference type="SMART" id="SM00382">
    <property type="entry name" value="AAA"/>
    <property type="match status" value="1"/>
</dbReference>
<comment type="similarity">
    <text evidence="1">Belongs to the GSP E family.</text>
</comment>
<evidence type="ECO:0000256" key="2">
    <source>
        <dbReference type="ARBA" id="ARBA00022741"/>
    </source>
</evidence>
<dbReference type="InterPro" id="IPR003593">
    <property type="entry name" value="AAA+_ATPase"/>
</dbReference>
<reference evidence="5 6" key="1">
    <citation type="journal article" date="2016" name="Nat. Commun.">
        <title>Thousands of microbial genomes shed light on interconnected biogeochemical processes in an aquifer system.</title>
        <authorList>
            <person name="Anantharaman K."/>
            <person name="Brown C.T."/>
            <person name="Hug L.A."/>
            <person name="Sharon I."/>
            <person name="Castelle C.J."/>
            <person name="Probst A.J."/>
            <person name="Thomas B.C."/>
            <person name="Singh A."/>
            <person name="Wilkins M.J."/>
            <person name="Karaoz U."/>
            <person name="Brodie E.L."/>
            <person name="Williams K.H."/>
            <person name="Hubbard S.S."/>
            <person name="Banfield J.F."/>
        </authorList>
    </citation>
    <scope>NUCLEOTIDE SEQUENCE [LARGE SCALE GENOMIC DNA]</scope>
</reference>
<dbReference type="InterPro" id="IPR001482">
    <property type="entry name" value="T2SS/T4SS_dom"/>
</dbReference>
<dbReference type="EMBL" id="MFEG01000008">
    <property type="protein sequence ID" value="OGE76395.1"/>
    <property type="molecule type" value="Genomic_DNA"/>
</dbReference>
<dbReference type="AlphaFoldDB" id="A0A1F5NFJ5"/>
<dbReference type="CDD" id="cd01129">
    <property type="entry name" value="PulE-GspE-like"/>
    <property type="match status" value="1"/>
</dbReference>
<name>A0A1F5NFJ5_9BACT</name>
<protein>
    <recommendedName>
        <fullName evidence="4">AAA+ ATPase domain-containing protein</fullName>
    </recommendedName>
</protein>
<proteinExistence type="inferred from homology"/>
<evidence type="ECO:0000313" key="5">
    <source>
        <dbReference type="EMBL" id="OGE76395.1"/>
    </source>
</evidence>
<dbReference type="PANTHER" id="PTHR30258:SF2">
    <property type="entry name" value="COMG OPERON PROTEIN 1"/>
    <property type="match status" value="1"/>
</dbReference>
<evidence type="ECO:0000256" key="3">
    <source>
        <dbReference type="ARBA" id="ARBA00022840"/>
    </source>
</evidence>
<evidence type="ECO:0000313" key="6">
    <source>
        <dbReference type="Proteomes" id="UP000176547"/>
    </source>
</evidence>
<dbReference type="GO" id="GO:0005886">
    <property type="term" value="C:plasma membrane"/>
    <property type="evidence" value="ECO:0007669"/>
    <property type="project" value="TreeGrafter"/>
</dbReference>
<dbReference type="Gene3D" id="3.40.50.300">
    <property type="entry name" value="P-loop containing nucleotide triphosphate hydrolases"/>
    <property type="match status" value="1"/>
</dbReference>
<evidence type="ECO:0000256" key="1">
    <source>
        <dbReference type="ARBA" id="ARBA00006611"/>
    </source>
</evidence>
<dbReference type="Proteomes" id="UP000176547">
    <property type="component" value="Unassembled WGS sequence"/>
</dbReference>
<keyword evidence="3" id="KW-0067">ATP-binding</keyword>
<organism evidence="5 6">
    <name type="scientific">Candidatus Doudnabacteria bacterium RIFCSPHIGHO2_01_52_17</name>
    <dbReference type="NCBI Taxonomy" id="1817820"/>
    <lineage>
        <taxon>Bacteria</taxon>
        <taxon>Candidatus Doudnaibacteriota</taxon>
    </lineage>
</organism>
<sequence length="397" mass="44109">MATKSDFSQGSASAVVDDILKNAVMKRASDIHLDPEEDNLIVRFRIDGVLYPYTKVPIHTQDEVTSRIKVAGKMNIAERRFPQDGRLEFTYDGKVYNVRISTTPTIHGEAVALRILTRDTFVVGLNDLGLDTEQLQTLTQLATSPYGMVLITGPTGSGKTTLLYSILGSFDRQSHNIVTLEDPIELEIGGIRQIQIDEAIGFDFVKALRSVLRQDPNVIMVGEIRDPDTAQMAFQAALTGLLVFSTFHTFDVAGLVVRFIEMGVPRSIVAHSLGGVISSRLVRKICPSCAEPYRMSDLEKKTLGLTGKELDFKKGTGCEHCQKSGYLGRTGLFEIVQFDDDMRTRIIEERSIEVLREFFQKKIPKSLRRVAADKVLQGITTAEEVVRVLGADIQQKN</sequence>
<accession>A0A1F5NFJ5</accession>
<dbReference type="Gene3D" id="3.30.450.90">
    <property type="match status" value="1"/>
</dbReference>
<dbReference type="Pfam" id="PF00437">
    <property type="entry name" value="T2SSE"/>
    <property type="match status" value="1"/>
</dbReference>
<evidence type="ECO:0000259" key="4">
    <source>
        <dbReference type="SMART" id="SM00382"/>
    </source>
</evidence>